<evidence type="ECO:0000313" key="1">
    <source>
        <dbReference type="EMBL" id="CAD1472829.1"/>
    </source>
</evidence>
<organism evidence="1 2">
    <name type="scientific">Heterotrigona itama</name>
    <dbReference type="NCBI Taxonomy" id="395501"/>
    <lineage>
        <taxon>Eukaryota</taxon>
        <taxon>Metazoa</taxon>
        <taxon>Ecdysozoa</taxon>
        <taxon>Arthropoda</taxon>
        <taxon>Hexapoda</taxon>
        <taxon>Insecta</taxon>
        <taxon>Pterygota</taxon>
        <taxon>Neoptera</taxon>
        <taxon>Endopterygota</taxon>
        <taxon>Hymenoptera</taxon>
        <taxon>Apocrita</taxon>
        <taxon>Aculeata</taxon>
        <taxon>Apoidea</taxon>
        <taxon>Anthophila</taxon>
        <taxon>Apidae</taxon>
        <taxon>Heterotrigona</taxon>
    </lineage>
</organism>
<evidence type="ECO:0000313" key="2">
    <source>
        <dbReference type="Proteomes" id="UP000752696"/>
    </source>
</evidence>
<proteinExistence type="predicted"/>
<protein>
    <submittedName>
        <fullName evidence="1">Uncharacterized protein</fullName>
    </submittedName>
</protein>
<feature type="non-terminal residue" evidence="1">
    <location>
        <position position="243"/>
    </location>
</feature>
<dbReference type="EMBL" id="CAJDYZ010005832">
    <property type="protein sequence ID" value="CAD1472829.1"/>
    <property type="molecule type" value="Genomic_DNA"/>
</dbReference>
<comment type="caution">
    <text evidence="1">The sequence shown here is derived from an EMBL/GenBank/DDBJ whole genome shotgun (WGS) entry which is preliminary data.</text>
</comment>
<name>A0A6V7H3Q8_9HYME</name>
<reference evidence="1" key="1">
    <citation type="submission" date="2020-07" db="EMBL/GenBank/DDBJ databases">
        <authorList>
            <person name="Nazaruddin N."/>
        </authorList>
    </citation>
    <scope>NUCLEOTIDE SEQUENCE</scope>
</reference>
<accession>A0A6V7H3Q8</accession>
<dbReference type="Proteomes" id="UP000752696">
    <property type="component" value="Unassembled WGS sequence"/>
</dbReference>
<dbReference type="AlphaFoldDB" id="A0A6V7H3Q8"/>
<dbReference type="OrthoDB" id="10652909at2759"/>
<sequence length="243" mass="27708">PGQSAAGNSKTAPRNIIYQIKLKGKYGAGDEYERNDTNVGHSGKYWCFASQGKPPACYQAIKFNLLLSKLAPRHKSIEKSRLEEKIGKIQKGEREGERKVWKSEERKAASFTPEGFAKDDHRFEYIMQQQRGSSSRQDKIDAFCARRNGIKGAKVHYEGICCLPLTLLRRSTTVSTTGSPRRYVEIHRLRETSGNASWNPARTYPRCFPRDPARLIGYTGSNFIPFHSQLTDNPRWLWLVINN</sequence>
<gene>
    <name evidence="1" type="ORF">MHI_LOCUS336469</name>
</gene>
<keyword evidence="2" id="KW-1185">Reference proteome</keyword>